<dbReference type="AlphaFoldDB" id="A0A9P5ZGT4"/>
<feature type="region of interest" description="Disordered" evidence="1">
    <location>
        <begin position="97"/>
        <end position="121"/>
    </location>
</feature>
<comment type="caution">
    <text evidence="2">The sequence shown here is derived from an EMBL/GenBank/DDBJ whole genome shotgun (WGS) entry which is preliminary data.</text>
</comment>
<evidence type="ECO:0000256" key="1">
    <source>
        <dbReference type="SAM" id="MobiDB-lite"/>
    </source>
</evidence>
<evidence type="ECO:0000313" key="2">
    <source>
        <dbReference type="EMBL" id="KAF9486845.1"/>
    </source>
</evidence>
<proteinExistence type="predicted"/>
<keyword evidence="3" id="KW-1185">Reference proteome</keyword>
<organism evidence="2 3">
    <name type="scientific">Pleurotus eryngii</name>
    <name type="common">Boletus of the steppes</name>
    <dbReference type="NCBI Taxonomy" id="5323"/>
    <lineage>
        <taxon>Eukaryota</taxon>
        <taxon>Fungi</taxon>
        <taxon>Dikarya</taxon>
        <taxon>Basidiomycota</taxon>
        <taxon>Agaricomycotina</taxon>
        <taxon>Agaricomycetes</taxon>
        <taxon>Agaricomycetidae</taxon>
        <taxon>Agaricales</taxon>
        <taxon>Pleurotineae</taxon>
        <taxon>Pleurotaceae</taxon>
        <taxon>Pleurotus</taxon>
    </lineage>
</organism>
<feature type="region of interest" description="Disordered" evidence="1">
    <location>
        <begin position="1"/>
        <end position="29"/>
    </location>
</feature>
<protein>
    <submittedName>
        <fullName evidence="2">Uncharacterized protein</fullName>
    </submittedName>
</protein>
<name>A0A9P5ZGT4_PLEER</name>
<dbReference type="Proteomes" id="UP000807025">
    <property type="component" value="Unassembled WGS sequence"/>
</dbReference>
<reference evidence="2" key="1">
    <citation type="submission" date="2020-11" db="EMBL/GenBank/DDBJ databases">
        <authorList>
            <consortium name="DOE Joint Genome Institute"/>
            <person name="Ahrendt S."/>
            <person name="Riley R."/>
            <person name="Andreopoulos W."/>
            <person name="Labutti K."/>
            <person name="Pangilinan J."/>
            <person name="Ruiz-Duenas F.J."/>
            <person name="Barrasa J.M."/>
            <person name="Sanchez-Garcia M."/>
            <person name="Camarero S."/>
            <person name="Miyauchi S."/>
            <person name="Serrano A."/>
            <person name="Linde D."/>
            <person name="Babiker R."/>
            <person name="Drula E."/>
            <person name="Ayuso-Fernandez I."/>
            <person name="Pacheco R."/>
            <person name="Padilla G."/>
            <person name="Ferreira P."/>
            <person name="Barriuso J."/>
            <person name="Kellner H."/>
            <person name="Castanera R."/>
            <person name="Alfaro M."/>
            <person name="Ramirez L."/>
            <person name="Pisabarro A.G."/>
            <person name="Kuo A."/>
            <person name="Tritt A."/>
            <person name="Lipzen A."/>
            <person name="He G."/>
            <person name="Yan M."/>
            <person name="Ng V."/>
            <person name="Cullen D."/>
            <person name="Martin F."/>
            <person name="Rosso M.-N."/>
            <person name="Henrissat B."/>
            <person name="Hibbett D."/>
            <person name="Martinez A.T."/>
            <person name="Grigoriev I.V."/>
        </authorList>
    </citation>
    <scope>NUCLEOTIDE SEQUENCE</scope>
    <source>
        <strain evidence="2">ATCC 90797</strain>
    </source>
</reference>
<feature type="compositionally biased region" description="Polar residues" evidence="1">
    <location>
        <begin position="100"/>
        <end position="121"/>
    </location>
</feature>
<accession>A0A9P5ZGT4</accession>
<feature type="non-terminal residue" evidence="2">
    <location>
        <position position="1"/>
    </location>
</feature>
<gene>
    <name evidence="2" type="ORF">BDN71DRAFT_1437288</name>
</gene>
<dbReference type="EMBL" id="MU154892">
    <property type="protein sequence ID" value="KAF9486845.1"/>
    <property type="molecule type" value="Genomic_DNA"/>
</dbReference>
<evidence type="ECO:0000313" key="3">
    <source>
        <dbReference type="Proteomes" id="UP000807025"/>
    </source>
</evidence>
<sequence length="171" mass="18817">NAPKRPLKHANGVHMQWSTRKERAGGPSNPPHSFLHLPHTPLLPPMLSTPTHVNDAPAHCPTLSNAVHAVVHAMHIDNVPTRPPTPSNAVHAPALPPTLSMPTHVNNAPTRASTKPRSTRSATKAMQQELIVEIPVTKKPTRAKKDKNMTSADRCHTPNWDLYQLDFMLEL</sequence>